<feature type="coiled-coil region" evidence="1">
    <location>
        <begin position="193"/>
        <end position="227"/>
    </location>
</feature>
<dbReference type="Proteomes" id="UP000046393">
    <property type="component" value="Unplaced"/>
</dbReference>
<name>A0A0N5AZR0_9BILA</name>
<organism evidence="3 4">
    <name type="scientific">Syphacia muris</name>
    <dbReference type="NCBI Taxonomy" id="451379"/>
    <lineage>
        <taxon>Eukaryota</taxon>
        <taxon>Metazoa</taxon>
        <taxon>Ecdysozoa</taxon>
        <taxon>Nematoda</taxon>
        <taxon>Chromadorea</taxon>
        <taxon>Rhabditida</taxon>
        <taxon>Spirurina</taxon>
        <taxon>Oxyuridomorpha</taxon>
        <taxon>Oxyuroidea</taxon>
        <taxon>Oxyuridae</taxon>
        <taxon>Syphacia</taxon>
    </lineage>
</organism>
<feature type="compositionally biased region" description="Polar residues" evidence="2">
    <location>
        <begin position="145"/>
        <end position="165"/>
    </location>
</feature>
<dbReference type="AlphaFoldDB" id="A0A0N5AZR0"/>
<evidence type="ECO:0000313" key="3">
    <source>
        <dbReference type="Proteomes" id="UP000046393"/>
    </source>
</evidence>
<reference evidence="4" key="1">
    <citation type="submission" date="2017-02" db="UniProtKB">
        <authorList>
            <consortium name="WormBaseParasite"/>
        </authorList>
    </citation>
    <scope>IDENTIFICATION</scope>
</reference>
<protein>
    <submittedName>
        <fullName evidence="4">GRIP domain-containing protein</fullName>
    </submittedName>
</protein>
<evidence type="ECO:0000256" key="1">
    <source>
        <dbReference type="SAM" id="Coils"/>
    </source>
</evidence>
<keyword evidence="3" id="KW-1185">Reference proteome</keyword>
<evidence type="ECO:0000256" key="2">
    <source>
        <dbReference type="SAM" id="MobiDB-lite"/>
    </source>
</evidence>
<sequence length="400" mass="44913">MNLSNWPSAFPNRVTFGGKYSDNSVLVLNNPGLGLGNYWHNSLSSANDGYGSSASDITDNYATSCSGSEVTSKKASEPSTWSLVSAASTSTSSFYPACASLSASKLYRQDNLMNRGQQQQQQQEISINLGRENDDDSETEKAQSHKNSSVIHQNTTKSSSASAELVQNESMLAESGNSLSEENCMLVNDSIENDEKCVELKQLMERISELETKNKEQIAIIAKLREENVQQRISLTEGNRERENLLIRNASLCHQLEYEKREWSIEREQLAMQLDDVTRELELQKMLLNSESISEIVQRWENKVFDLKGMVYDRDRAIRAQQQRISELMNHYDSNDSDSTTLSKYNSIKRAVLQLLTGKNHKNRDNALKSISNTLKLTDDEETAIRNSLGSTFFSSAVTV</sequence>
<evidence type="ECO:0000313" key="4">
    <source>
        <dbReference type="WBParaSite" id="SMUV_0001048901-mRNA-1"/>
    </source>
</evidence>
<proteinExistence type="predicted"/>
<dbReference type="WBParaSite" id="SMUV_0001048901-mRNA-1">
    <property type="protein sequence ID" value="SMUV_0001048901-mRNA-1"/>
    <property type="gene ID" value="SMUV_0001048901"/>
</dbReference>
<feature type="region of interest" description="Disordered" evidence="2">
    <location>
        <begin position="132"/>
        <end position="165"/>
    </location>
</feature>
<keyword evidence="1" id="KW-0175">Coiled coil</keyword>
<accession>A0A0N5AZR0</accession>